<gene>
    <name evidence="1" type="ORF">DFP96_10762</name>
</gene>
<evidence type="ECO:0000313" key="1">
    <source>
        <dbReference type="EMBL" id="TDR52625.1"/>
    </source>
</evidence>
<accession>A0A4R6ZK61</accession>
<keyword evidence="2" id="KW-1185">Reference proteome</keyword>
<protein>
    <submittedName>
        <fullName evidence="1">Uncharacterized protein</fullName>
    </submittedName>
</protein>
<organism evidence="1 2">
    <name type="scientific">Listeria rocourtiae</name>
    <dbReference type="NCBI Taxonomy" id="647910"/>
    <lineage>
        <taxon>Bacteria</taxon>
        <taxon>Bacillati</taxon>
        <taxon>Bacillota</taxon>
        <taxon>Bacilli</taxon>
        <taxon>Bacillales</taxon>
        <taxon>Listeriaceae</taxon>
        <taxon>Listeria</taxon>
    </lineage>
</organism>
<dbReference type="Proteomes" id="UP000295558">
    <property type="component" value="Unassembled WGS sequence"/>
</dbReference>
<dbReference type="AlphaFoldDB" id="A0A4R6ZK61"/>
<name>A0A4R6ZK61_9LIST</name>
<comment type="caution">
    <text evidence="1">The sequence shown here is derived from an EMBL/GenBank/DDBJ whole genome shotgun (WGS) entry which is preliminary data.</text>
</comment>
<proteinExistence type="predicted"/>
<evidence type="ECO:0000313" key="2">
    <source>
        <dbReference type="Proteomes" id="UP000295558"/>
    </source>
</evidence>
<sequence length="151" mass="18004">MYLIGLAIIIPMLLYVLFLQRSNKKLKHMIGKQVDEIEKLDKTLFFLKRKHMDVEEFTGYQGMAKQQMMYEQEIIDQFRKLERLLVDQRMGKCSLFACFVCLQEQLGNIEKSSTLEIRQMIVEARQIHVLSSNKYVRKRGRYQGVVPRLWI</sequence>
<reference evidence="1 2" key="1">
    <citation type="submission" date="2019-03" db="EMBL/GenBank/DDBJ databases">
        <title>Genomic Encyclopedia of Type Strains, Phase III (KMG-III): the genomes of soil and plant-associated and newly described type strains.</title>
        <authorList>
            <person name="Whitman W."/>
        </authorList>
    </citation>
    <scope>NUCLEOTIDE SEQUENCE [LARGE SCALE GENOMIC DNA]</scope>
    <source>
        <strain evidence="1 2">CECT 7972</strain>
    </source>
</reference>
<dbReference type="EMBL" id="SNZK01000007">
    <property type="protein sequence ID" value="TDR52625.1"/>
    <property type="molecule type" value="Genomic_DNA"/>
</dbReference>